<protein>
    <recommendedName>
        <fullName evidence="7">OmpR/PhoB-type domain-containing protein</fullName>
    </recommendedName>
</protein>
<dbReference type="InterPro" id="IPR016032">
    <property type="entry name" value="Sig_transdc_resp-reg_C-effctor"/>
</dbReference>
<comment type="similarity">
    <text evidence="1">Belongs to the AfsR/DnrI/RedD regulatory family.</text>
</comment>
<reference evidence="8 9" key="1">
    <citation type="submission" date="2018-09" db="EMBL/GenBank/DDBJ databases">
        <title>Nocardia yunnanensis sp. nov., an actinomycete isolated from a soil sample.</title>
        <authorList>
            <person name="Zhang J."/>
        </authorList>
    </citation>
    <scope>NUCLEOTIDE SEQUENCE [LARGE SCALE GENOMIC DNA]</scope>
    <source>
        <strain evidence="8 9">CFHS0054</strain>
    </source>
</reference>
<dbReference type="Gene3D" id="1.25.40.10">
    <property type="entry name" value="Tetratricopeptide repeat domain"/>
    <property type="match status" value="2"/>
</dbReference>
<evidence type="ECO:0000259" key="7">
    <source>
        <dbReference type="PROSITE" id="PS51755"/>
    </source>
</evidence>
<dbReference type="InterPro" id="IPR001867">
    <property type="entry name" value="OmpR/PhoB-type_DNA-bd"/>
</dbReference>
<feature type="domain" description="OmpR/PhoB-type" evidence="7">
    <location>
        <begin position="29"/>
        <end position="134"/>
    </location>
</feature>
<feature type="DNA-binding region" description="OmpR/PhoB-type" evidence="5">
    <location>
        <begin position="29"/>
        <end position="134"/>
    </location>
</feature>
<keyword evidence="3 5" id="KW-0238">DNA-binding</keyword>
<dbReference type="SUPFAM" id="SSF46894">
    <property type="entry name" value="C-terminal effector domain of the bipartite response regulators"/>
    <property type="match status" value="1"/>
</dbReference>
<dbReference type="SUPFAM" id="SSF52540">
    <property type="entry name" value="P-loop containing nucleoside triphosphate hydrolases"/>
    <property type="match status" value="1"/>
</dbReference>
<accession>A0A386ZFN4</accession>
<name>A0A386ZFN4_9NOCA</name>
<evidence type="ECO:0000256" key="6">
    <source>
        <dbReference type="SAM" id="MobiDB-lite"/>
    </source>
</evidence>
<dbReference type="InterPro" id="IPR027417">
    <property type="entry name" value="P-loop_NTPase"/>
</dbReference>
<dbReference type="GO" id="GO:0000160">
    <property type="term" value="P:phosphorelay signal transduction system"/>
    <property type="evidence" value="ECO:0007669"/>
    <property type="project" value="InterPro"/>
</dbReference>
<organism evidence="8 9">
    <name type="scientific">Nocardia yunnanensis</name>
    <dbReference type="NCBI Taxonomy" id="2382165"/>
    <lineage>
        <taxon>Bacteria</taxon>
        <taxon>Bacillati</taxon>
        <taxon>Actinomycetota</taxon>
        <taxon>Actinomycetes</taxon>
        <taxon>Mycobacteriales</taxon>
        <taxon>Nocardiaceae</taxon>
        <taxon>Nocardia</taxon>
    </lineage>
</organism>
<evidence type="ECO:0000256" key="2">
    <source>
        <dbReference type="ARBA" id="ARBA00023015"/>
    </source>
</evidence>
<evidence type="ECO:0000256" key="4">
    <source>
        <dbReference type="ARBA" id="ARBA00023163"/>
    </source>
</evidence>
<evidence type="ECO:0000256" key="1">
    <source>
        <dbReference type="ARBA" id="ARBA00005820"/>
    </source>
</evidence>
<dbReference type="InterPro" id="IPR051677">
    <property type="entry name" value="AfsR-DnrI-RedD_regulator"/>
</dbReference>
<dbReference type="Gene3D" id="1.10.10.10">
    <property type="entry name" value="Winged helix-like DNA-binding domain superfamily/Winged helix DNA-binding domain"/>
    <property type="match status" value="1"/>
</dbReference>
<keyword evidence="4" id="KW-0804">Transcription</keyword>
<evidence type="ECO:0000256" key="3">
    <source>
        <dbReference type="ARBA" id="ARBA00023125"/>
    </source>
</evidence>
<keyword evidence="2" id="KW-0805">Transcription regulation</keyword>
<keyword evidence="9" id="KW-1185">Reference proteome</keyword>
<dbReference type="PANTHER" id="PTHR35807:SF1">
    <property type="entry name" value="TRANSCRIPTIONAL REGULATOR REDD"/>
    <property type="match status" value="1"/>
</dbReference>
<dbReference type="CDD" id="cd15831">
    <property type="entry name" value="BTAD"/>
    <property type="match status" value="1"/>
</dbReference>
<dbReference type="Gene3D" id="3.40.50.300">
    <property type="entry name" value="P-loop containing nucleotide triphosphate hydrolases"/>
    <property type="match status" value="1"/>
</dbReference>
<dbReference type="Pfam" id="PF00486">
    <property type="entry name" value="Trans_reg_C"/>
    <property type="match status" value="1"/>
</dbReference>
<dbReference type="GO" id="GO:0003677">
    <property type="term" value="F:DNA binding"/>
    <property type="evidence" value="ECO:0007669"/>
    <property type="project" value="UniProtKB-UniRule"/>
</dbReference>
<dbReference type="SMART" id="SM01043">
    <property type="entry name" value="BTAD"/>
    <property type="match status" value="1"/>
</dbReference>
<dbReference type="SUPFAM" id="SSF48452">
    <property type="entry name" value="TPR-like"/>
    <property type="match status" value="2"/>
</dbReference>
<dbReference type="PANTHER" id="PTHR35807">
    <property type="entry name" value="TRANSCRIPTIONAL REGULATOR REDD-RELATED"/>
    <property type="match status" value="1"/>
</dbReference>
<evidence type="ECO:0000313" key="9">
    <source>
        <dbReference type="Proteomes" id="UP000267164"/>
    </source>
</evidence>
<dbReference type="PRINTS" id="PR00364">
    <property type="entry name" value="DISEASERSIST"/>
</dbReference>
<dbReference type="KEGG" id="nyu:D7D52_21275"/>
<evidence type="ECO:0000313" key="8">
    <source>
        <dbReference type="EMBL" id="AYF75954.1"/>
    </source>
</evidence>
<dbReference type="EMBL" id="CP032568">
    <property type="protein sequence ID" value="AYF75954.1"/>
    <property type="molecule type" value="Genomic_DNA"/>
</dbReference>
<dbReference type="InterPro" id="IPR036388">
    <property type="entry name" value="WH-like_DNA-bd_sf"/>
</dbReference>
<evidence type="ECO:0000256" key="5">
    <source>
        <dbReference type="PROSITE-ProRule" id="PRU01091"/>
    </source>
</evidence>
<dbReference type="Pfam" id="PF03704">
    <property type="entry name" value="BTAD"/>
    <property type="match status" value="1"/>
</dbReference>
<dbReference type="GO" id="GO:0043531">
    <property type="term" value="F:ADP binding"/>
    <property type="evidence" value="ECO:0007669"/>
    <property type="project" value="InterPro"/>
</dbReference>
<dbReference type="AlphaFoldDB" id="A0A386ZFN4"/>
<dbReference type="OrthoDB" id="5521887at2"/>
<dbReference type="Pfam" id="PF00931">
    <property type="entry name" value="NB-ARC"/>
    <property type="match status" value="1"/>
</dbReference>
<gene>
    <name evidence="8" type="ORF">D7D52_21275</name>
</gene>
<dbReference type="InterPro" id="IPR005158">
    <property type="entry name" value="BTAD"/>
</dbReference>
<feature type="region of interest" description="Disordered" evidence="6">
    <location>
        <begin position="1"/>
        <end position="22"/>
    </location>
</feature>
<proteinExistence type="inferred from homology"/>
<dbReference type="GO" id="GO:0006355">
    <property type="term" value="P:regulation of DNA-templated transcription"/>
    <property type="evidence" value="ECO:0007669"/>
    <property type="project" value="InterPro"/>
</dbReference>
<dbReference type="PROSITE" id="PS51755">
    <property type="entry name" value="OMPR_PHOB"/>
    <property type="match status" value="1"/>
</dbReference>
<sequence>MPPAGGAGSVQDRRRIGTPSTPLDFRTGRSVLLRCTALRFAVLGEVRAWRGDTPLDLGPPQRRAVLAALLLREGKAVTAAELVADIWGEDPVLRAVPALRTHVAKLRRALEPDRRHRGPATVLISVGDGYALRLPQGHTDIDEVADQVATAERLRADAPDKARDTLEAALARWQGAALGGLPGPYAERQRARLEQWRLSILEDRLALDIATGRSAEAVTELGPLIEEHPLRERFRALLMTALYHCGRQADALEEYGRARRALIDGVGVEPGPELSEVHARILRAELPAVPRPVRAVAVPAQLPPDIADFTGRSRVAEEIAAQLTGDGPAVAISAVGGMGGVGKTTLALHVAHRLRDRFPDGQLYVNLRGVDPEPIPPGDALGGFLRGLGVAEGDIPPAVDDRAARLRTLLSDKRILVVLDNARDSAQVAQLLPGTPGTAVLITSRSALTELPAVRRTRLDVLEREEAMTLLTRILGADRVAGETAAAYRVIEQCAYLPLAVRIVGARLAVRPQWTIASLAERLADENSRLEVLQTGDLTLEAAFRLGYSQLNAEQARAFRMLARADVPDFPVDGAAALLGVPVARAETLCESLVDLSLLETPAPGRYRFHDLLRLFAARLAGSAEDLDAGEKESEIVARLLDYYLASTKNLLGALDYSNTTLLLVPTAVPGHRFADGAEGQSWNDVERPVIIALHRQAARIGGRAVALAADLAWVMSELMDTGSRARELADGLKALLDTAVRTEDHASARRIRVALGAMMQIGLGEVEASLEFLQPISQPADDAERRLQVLAEILLGVADRRVGNTKDSHRHYANAIAWTRALDDRSLEAWILALATRTLCESGQFAEAVAVAERAIDLARESSNAVALGWATHELAATRSMLGEHGLARELAEDAVRMTHRNGVRLWEGWARTRLAQIHLRAEDHAAAETEATQALRLLSKAADPLDRARALSLRATARAARGQLDAAAREHADAAEIFRRAGLPAPTLSTLFAPGPTNQ</sequence>
<dbReference type="SMART" id="SM00862">
    <property type="entry name" value="Trans_reg_C"/>
    <property type="match status" value="1"/>
</dbReference>
<dbReference type="InterPro" id="IPR002182">
    <property type="entry name" value="NB-ARC"/>
</dbReference>
<dbReference type="InterPro" id="IPR011990">
    <property type="entry name" value="TPR-like_helical_dom_sf"/>
</dbReference>
<dbReference type="Proteomes" id="UP000267164">
    <property type="component" value="Chromosome"/>
</dbReference>